<evidence type="ECO:0000313" key="1">
    <source>
        <dbReference type="EMBL" id="EGQ18241.1"/>
    </source>
</evidence>
<protein>
    <submittedName>
        <fullName evidence="1">Uncharacterized protein</fullName>
    </submittedName>
</protein>
<organism evidence="1 2">
    <name type="scientific">Prevotella pallens ATCC 700821</name>
    <dbReference type="NCBI Taxonomy" id="997353"/>
    <lineage>
        <taxon>Bacteria</taxon>
        <taxon>Pseudomonadati</taxon>
        <taxon>Bacteroidota</taxon>
        <taxon>Bacteroidia</taxon>
        <taxon>Bacteroidales</taxon>
        <taxon>Prevotellaceae</taxon>
        <taxon>Prevotella</taxon>
    </lineage>
</organism>
<reference evidence="1 2" key="1">
    <citation type="submission" date="2011-04" db="EMBL/GenBank/DDBJ databases">
        <authorList>
            <person name="Muzny D."/>
            <person name="Qin X."/>
            <person name="Deng J."/>
            <person name="Jiang H."/>
            <person name="Liu Y."/>
            <person name="Qu J."/>
            <person name="Song X.-Z."/>
            <person name="Zhang L."/>
            <person name="Thornton R."/>
            <person name="Coyle M."/>
            <person name="Francisco L."/>
            <person name="Jackson L."/>
            <person name="Javaid M."/>
            <person name="Korchina V."/>
            <person name="Kovar C."/>
            <person name="Mata R."/>
            <person name="Mathew T."/>
            <person name="Ngo R."/>
            <person name="Nguyen L."/>
            <person name="Nguyen N."/>
            <person name="Okwuonu G."/>
            <person name="Ongeri F."/>
            <person name="Pham C."/>
            <person name="Simmons D."/>
            <person name="Wilczek-Boney K."/>
            <person name="Hale W."/>
            <person name="Jakkamsetti A."/>
            <person name="Pham P."/>
            <person name="Ruth R."/>
            <person name="San Lucas F."/>
            <person name="Warren J."/>
            <person name="Zhang J."/>
            <person name="Zhao Z."/>
            <person name="Zhou C."/>
            <person name="Zhu D."/>
            <person name="Lee S."/>
            <person name="Bess C."/>
            <person name="Blankenburg K."/>
            <person name="Forbes L."/>
            <person name="Fu Q."/>
            <person name="Gubbala S."/>
            <person name="Hirani K."/>
            <person name="Jayaseelan J.C."/>
            <person name="Lara F."/>
            <person name="Munidasa M."/>
            <person name="Palculict T."/>
            <person name="Patil S."/>
            <person name="Pu L.-L."/>
            <person name="Saada N."/>
            <person name="Tang L."/>
            <person name="Weissenberger G."/>
            <person name="Zhu Y."/>
            <person name="Hemphill L."/>
            <person name="Shang Y."/>
            <person name="Youmans B."/>
            <person name="Ayvaz T."/>
            <person name="Ross M."/>
            <person name="Santibanez J."/>
            <person name="Aqrawi P."/>
            <person name="Gross S."/>
            <person name="Joshi V."/>
            <person name="Fowler G."/>
            <person name="Nazareth L."/>
            <person name="Reid J."/>
            <person name="Worley K."/>
            <person name="Petrosino J."/>
            <person name="Highlander S."/>
            <person name="Gibbs R."/>
        </authorList>
    </citation>
    <scope>NUCLEOTIDE SEQUENCE [LARGE SCALE GENOMIC DNA]</scope>
    <source>
        <strain evidence="1 2">ATCC 700821</strain>
    </source>
</reference>
<evidence type="ECO:0000313" key="2">
    <source>
        <dbReference type="Proteomes" id="UP000004123"/>
    </source>
</evidence>
<name>F9DHP2_9BACT</name>
<gene>
    <name evidence="1" type="ORF">HMPREF9144_1182</name>
</gene>
<dbReference type="EMBL" id="AFPY01000056">
    <property type="protein sequence ID" value="EGQ18241.1"/>
    <property type="molecule type" value="Genomic_DNA"/>
</dbReference>
<dbReference type="STRING" id="997353.HMPREF9144_1182"/>
<dbReference type="HOGENOM" id="CLU_2586831_0_0_10"/>
<dbReference type="Proteomes" id="UP000004123">
    <property type="component" value="Unassembled WGS sequence"/>
</dbReference>
<accession>F9DHP2</accession>
<comment type="caution">
    <text evidence="1">The sequence shown here is derived from an EMBL/GenBank/DDBJ whole genome shotgun (WGS) entry which is preliminary data.</text>
</comment>
<sequence length="80" mass="9627">MNKKQNRFFKPQIKESKFITPLRNSENQQSKKIHPSGLKRMYVLKMENKQFRHTLKSSPAFLRKLANFFQKAGELFRKNN</sequence>
<dbReference type="AlphaFoldDB" id="F9DHP2"/>
<proteinExistence type="predicted"/>